<gene>
    <name evidence="1" type="ORF">FVW20_03140</name>
</gene>
<dbReference type="Proteomes" id="UP001194469">
    <property type="component" value="Unassembled WGS sequence"/>
</dbReference>
<dbReference type="RefSeq" id="WP_196608264.1">
    <property type="nucleotide sequence ID" value="NZ_VRYY01000066.1"/>
</dbReference>
<accession>A0ABS0J0U5</accession>
<proteinExistence type="predicted"/>
<dbReference type="EMBL" id="VRYY01000066">
    <property type="protein sequence ID" value="MBG3876048.1"/>
    <property type="molecule type" value="Genomic_DNA"/>
</dbReference>
<dbReference type="InterPro" id="IPR016155">
    <property type="entry name" value="Mopterin_synth/thiamin_S_b"/>
</dbReference>
<reference evidence="1 2" key="1">
    <citation type="submission" date="2019-08" db="EMBL/GenBank/DDBJ databases">
        <authorList>
            <person name="Luo N."/>
        </authorList>
    </citation>
    <scope>NUCLEOTIDE SEQUENCE [LARGE SCALE GENOMIC DNA]</scope>
    <source>
        <strain evidence="1 2">NCIMB 9442</strain>
    </source>
</reference>
<dbReference type="Gene3D" id="3.10.20.30">
    <property type="match status" value="1"/>
</dbReference>
<dbReference type="SUPFAM" id="SSF54285">
    <property type="entry name" value="MoaD/ThiS"/>
    <property type="match status" value="1"/>
</dbReference>
<evidence type="ECO:0000313" key="1">
    <source>
        <dbReference type="EMBL" id="MBG3876048.1"/>
    </source>
</evidence>
<protein>
    <recommendedName>
        <fullName evidence="3">Sulfur carrier protein</fullName>
    </recommendedName>
</protein>
<sequence length="83" mass="9368">MEHTPETIPGERRTFAPRTITVRLQPKEQLLTMPREKTVLQVLRKLGIRPTTAIVVRDGGLLTPDREVLPDDELLIRIVTSSG</sequence>
<evidence type="ECO:0008006" key="3">
    <source>
        <dbReference type="Google" id="ProtNLM"/>
    </source>
</evidence>
<comment type="caution">
    <text evidence="1">The sequence shown here is derived from an EMBL/GenBank/DDBJ whole genome shotgun (WGS) entry which is preliminary data.</text>
</comment>
<keyword evidence="2" id="KW-1185">Reference proteome</keyword>
<evidence type="ECO:0000313" key="2">
    <source>
        <dbReference type="Proteomes" id="UP001194469"/>
    </source>
</evidence>
<organism evidence="1 2">
    <name type="scientific">Nitratidesulfovibrio oxamicus</name>
    <dbReference type="NCBI Taxonomy" id="32016"/>
    <lineage>
        <taxon>Bacteria</taxon>
        <taxon>Pseudomonadati</taxon>
        <taxon>Thermodesulfobacteriota</taxon>
        <taxon>Desulfovibrionia</taxon>
        <taxon>Desulfovibrionales</taxon>
        <taxon>Desulfovibrionaceae</taxon>
        <taxon>Nitratidesulfovibrio</taxon>
    </lineage>
</organism>
<dbReference type="InterPro" id="IPR012675">
    <property type="entry name" value="Beta-grasp_dom_sf"/>
</dbReference>
<name>A0ABS0J0U5_9BACT</name>